<proteinExistence type="predicted"/>
<name>X1TZ90_9ZZZZ</name>
<organism evidence="1">
    <name type="scientific">marine sediment metagenome</name>
    <dbReference type="NCBI Taxonomy" id="412755"/>
    <lineage>
        <taxon>unclassified sequences</taxon>
        <taxon>metagenomes</taxon>
        <taxon>ecological metagenomes</taxon>
    </lineage>
</organism>
<protein>
    <submittedName>
        <fullName evidence="1">Uncharacterized protein</fullName>
    </submittedName>
</protein>
<dbReference type="AlphaFoldDB" id="X1TZ90"/>
<accession>X1TZ90</accession>
<comment type="caution">
    <text evidence="1">The sequence shown here is derived from an EMBL/GenBank/DDBJ whole genome shotgun (WGS) entry which is preliminary data.</text>
</comment>
<evidence type="ECO:0000313" key="1">
    <source>
        <dbReference type="EMBL" id="GAJ10628.1"/>
    </source>
</evidence>
<dbReference type="EMBL" id="BARW01028227">
    <property type="protein sequence ID" value="GAJ10628.1"/>
    <property type="molecule type" value="Genomic_DNA"/>
</dbReference>
<reference evidence="1" key="1">
    <citation type="journal article" date="2014" name="Front. Microbiol.">
        <title>High frequency of phylogenetically diverse reductive dehalogenase-homologous genes in deep subseafloor sedimentary metagenomes.</title>
        <authorList>
            <person name="Kawai M."/>
            <person name="Futagami T."/>
            <person name="Toyoda A."/>
            <person name="Takaki Y."/>
            <person name="Nishi S."/>
            <person name="Hori S."/>
            <person name="Arai W."/>
            <person name="Tsubouchi T."/>
            <person name="Morono Y."/>
            <person name="Uchiyama I."/>
            <person name="Ito T."/>
            <person name="Fujiyama A."/>
            <person name="Inagaki F."/>
            <person name="Takami H."/>
        </authorList>
    </citation>
    <scope>NUCLEOTIDE SEQUENCE</scope>
    <source>
        <strain evidence="1">Expedition CK06-06</strain>
    </source>
</reference>
<gene>
    <name evidence="1" type="ORF">S12H4_45625</name>
</gene>
<sequence length="35" mass="4154">IFLISIPVLNQPNFPHSEEEQEDHIFHVKLKLVLE</sequence>
<feature type="non-terminal residue" evidence="1">
    <location>
        <position position="1"/>
    </location>
</feature>